<dbReference type="EMBL" id="OIVN01001735">
    <property type="protein sequence ID" value="SPC97092.1"/>
    <property type="molecule type" value="Genomic_DNA"/>
</dbReference>
<organism evidence="2">
    <name type="scientific">Fagus sylvatica</name>
    <name type="common">Beechnut</name>
    <dbReference type="NCBI Taxonomy" id="28930"/>
    <lineage>
        <taxon>Eukaryota</taxon>
        <taxon>Viridiplantae</taxon>
        <taxon>Streptophyta</taxon>
        <taxon>Embryophyta</taxon>
        <taxon>Tracheophyta</taxon>
        <taxon>Spermatophyta</taxon>
        <taxon>Magnoliopsida</taxon>
        <taxon>eudicotyledons</taxon>
        <taxon>Gunneridae</taxon>
        <taxon>Pentapetalae</taxon>
        <taxon>rosids</taxon>
        <taxon>fabids</taxon>
        <taxon>Fagales</taxon>
        <taxon>Fagaceae</taxon>
        <taxon>Fagus</taxon>
    </lineage>
</organism>
<sequence>MAWGCRYPRPSLPPGVAVPDPCRSGGHPRPSLPPGVAVPTGMSFAN</sequence>
<protein>
    <submittedName>
        <fullName evidence="2">Uncharacterized protein</fullName>
    </submittedName>
</protein>
<proteinExistence type="predicted"/>
<feature type="region of interest" description="Disordered" evidence="1">
    <location>
        <begin position="1"/>
        <end position="46"/>
    </location>
</feature>
<accession>A0A2N9GBX6</accession>
<reference evidence="2" key="1">
    <citation type="submission" date="2018-02" db="EMBL/GenBank/DDBJ databases">
        <authorList>
            <person name="Cohen D.B."/>
            <person name="Kent A.D."/>
        </authorList>
    </citation>
    <scope>NUCLEOTIDE SEQUENCE</scope>
</reference>
<name>A0A2N9GBX6_FAGSY</name>
<dbReference type="AlphaFoldDB" id="A0A2N9GBX6"/>
<evidence type="ECO:0000256" key="1">
    <source>
        <dbReference type="SAM" id="MobiDB-lite"/>
    </source>
</evidence>
<gene>
    <name evidence="2" type="ORF">FSB_LOCUS24974</name>
</gene>
<evidence type="ECO:0000313" key="2">
    <source>
        <dbReference type="EMBL" id="SPC97092.1"/>
    </source>
</evidence>